<dbReference type="EC" id="2.1.1.63" evidence="8"/>
<dbReference type="RefSeq" id="WP_338886625.1">
    <property type="nucleotide sequence ID" value="NZ_CP147846.1"/>
</dbReference>
<evidence type="ECO:0000256" key="2">
    <source>
        <dbReference type="ARBA" id="ARBA00022603"/>
    </source>
</evidence>
<evidence type="ECO:0000256" key="6">
    <source>
        <dbReference type="ARBA" id="ARBA00049348"/>
    </source>
</evidence>
<protein>
    <submittedName>
        <fullName evidence="8">Methylated-DNA--[protein]-cysteine S-methyltransferase</fullName>
        <ecNumber evidence="8">2.1.1.63</ecNumber>
    </submittedName>
</protein>
<feature type="domain" description="Methylated-DNA-[protein]-cysteine S-methyltransferase DNA binding" evidence="7">
    <location>
        <begin position="81"/>
        <end position="163"/>
    </location>
</feature>
<name>A0ABZ2PDW0_9NOCA</name>
<organism evidence="8 9">
    <name type="scientific">Rhodococcus sovatensis</name>
    <dbReference type="NCBI Taxonomy" id="1805840"/>
    <lineage>
        <taxon>Bacteria</taxon>
        <taxon>Bacillati</taxon>
        <taxon>Actinomycetota</taxon>
        <taxon>Actinomycetes</taxon>
        <taxon>Mycobacteriales</taxon>
        <taxon>Nocardiaceae</taxon>
        <taxon>Rhodococcus</taxon>
    </lineage>
</organism>
<accession>A0ABZ2PDW0</accession>
<dbReference type="SUPFAM" id="SSF46767">
    <property type="entry name" value="Methylated DNA-protein cysteine methyltransferase, C-terminal domain"/>
    <property type="match status" value="1"/>
</dbReference>
<dbReference type="CDD" id="cd06445">
    <property type="entry name" value="ATase"/>
    <property type="match status" value="1"/>
</dbReference>
<dbReference type="InterPro" id="IPR001497">
    <property type="entry name" value="MethylDNA_cys_MeTrfase_AS"/>
</dbReference>
<dbReference type="GO" id="GO:0032259">
    <property type="term" value="P:methylation"/>
    <property type="evidence" value="ECO:0007669"/>
    <property type="project" value="UniProtKB-KW"/>
</dbReference>
<dbReference type="PANTHER" id="PTHR10815">
    <property type="entry name" value="METHYLATED-DNA--PROTEIN-CYSTEINE METHYLTRANSFERASE"/>
    <property type="match status" value="1"/>
</dbReference>
<comment type="catalytic activity">
    <reaction evidence="6">
        <text>a 6-O-methyl-2'-deoxyguanosine in DNA + L-cysteinyl-[protein] = S-methyl-L-cysteinyl-[protein] + a 2'-deoxyguanosine in DNA</text>
        <dbReference type="Rhea" id="RHEA:24000"/>
        <dbReference type="Rhea" id="RHEA-COMP:10131"/>
        <dbReference type="Rhea" id="RHEA-COMP:10132"/>
        <dbReference type="Rhea" id="RHEA-COMP:11367"/>
        <dbReference type="Rhea" id="RHEA-COMP:11368"/>
        <dbReference type="ChEBI" id="CHEBI:29950"/>
        <dbReference type="ChEBI" id="CHEBI:82612"/>
        <dbReference type="ChEBI" id="CHEBI:85445"/>
        <dbReference type="ChEBI" id="CHEBI:85448"/>
        <dbReference type="EC" id="2.1.1.63"/>
    </reaction>
</comment>
<proteinExistence type="predicted"/>
<dbReference type="InterPro" id="IPR036631">
    <property type="entry name" value="MGMT_N_sf"/>
</dbReference>
<dbReference type="GO" id="GO:0003908">
    <property type="term" value="F:methylated-DNA-[protein]-cysteine S-methyltransferase activity"/>
    <property type="evidence" value="ECO:0007669"/>
    <property type="project" value="UniProtKB-EC"/>
</dbReference>
<keyword evidence="5" id="KW-0234">DNA repair</keyword>
<dbReference type="Gene3D" id="1.10.10.10">
    <property type="entry name" value="Winged helix-like DNA-binding domain superfamily/Winged helix DNA-binding domain"/>
    <property type="match status" value="1"/>
</dbReference>
<dbReference type="InterPro" id="IPR036217">
    <property type="entry name" value="MethylDNA_cys_MeTrfase_DNAb"/>
</dbReference>
<evidence type="ECO:0000313" key="9">
    <source>
        <dbReference type="Proteomes" id="UP001432000"/>
    </source>
</evidence>
<evidence type="ECO:0000256" key="5">
    <source>
        <dbReference type="ARBA" id="ARBA00023204"/>
    </source>
</evidence>
<dbReference type="Gene3D" id="3.30.160.70">
    <property type="entry name" value="Methylated DNA-protein cysteine methyltransferase domain"/>
    <property type="match status" value="1"/>
</dbReference>
<evidence type="ECO:0000256" key="1">
    <source>
        <dbReference type="ARBA" id="ARBA00001286"/>
    </source>
</evidence>
<gene>
    <name evidence="8" type="ORF">WDS16_18350</name>
</gene>
<dbReference type="InterPro" id="IPR014048">
    <property type="entry name" value="MethylDNA_cys_MeTrfase_DNA-bd"/>
</dbReference>
<keyword evidence="9" id="KW-1185">Reference proteome</keyword>
<keyword evidence="2 8" id="KW-0489">Methyltransferase</keyword>
<dbReference type="InterPro" id="IPR036388">
    <property type="entry name" value="WH-like_DNA-bd_sf"/>
</dbReference>
<dbReference type="SUPFAM" id="SSF53155">
    <property type="entry name" value="Methylated DNA-protein cysteine methyltransferase domain"/>
    <property type="match status" value="1"/>
</dbReference>
<dbReference type="Pfam" id="PF01035">
    <property type="entry name" value="DNA_binding_1"/>
    <property type="match status" value="1"/>
</dbReference>
<reference evidence="8 9" key="1">
    <citation type="submission" date="2024-03" db="EMBL/GenBank/DDBJ databases">
        <title>Natural products discovery in diverse microorganisms through a two-stage MS feature dereplication strategy.</title>
        <authorList>
            <person name="Zhang R."/>
        </authorList>
    </citation>
    <scope>NUCLEOTIDE SEQUENCE [LARGE SCALE GENOMIC DNA]</scope>
    <source>
        <strain evidence="8 9">18930</strain>
    </source>
</reference>
<sequence length="172" mass="17433">MPYALFDTSLGRCGLAWTRQGVSAVALPEPQDALIAYLAGFEAVVGVPDGLAQQAIDGIQALLDGSAADLSSVPVVLDVSDFDRAVYDVTRSIPRGSTLTYGAVAAQVGRPSGAQAVGGALGRNPVPVIIPCHRVLGAGREVGGFSAPGGASTKQRILAIEGVSGFGEPTLF</sequence>
<comment type="catalytic activity">
    <reaction evidence="1">
        <text>a 4-O-methyl-thymidine in DNA + L-cysteinyl-[protein] = a thymidine in DNA + S-methyl-L-cysteinyl-[protein]</text>
        <dbReference type="Rhea" id="RHEA:53428"/>
        <dbReference type="Rhea" id="RHEA-COMP:10131"/>
        <dbReference type="Rhea" id="RHEA-COMP:10132"/>
        <dbReference type="Rhea" id="RHEA-COMP:13555"/>
        <dbReference type="Rhea" id="RHEA-COMP:13556"/>
        <dbReference type="ChEBI" id="CHEBI:29950"/>
        <dbReference type="ChEBI" id="CHEBI:82612"/>
        <dbReference type="ChEBI" id="CHEBI:137386"/>
        <dbReference type="ChEBI" id="CHEBI:137387"/>
        <dbReference type="EC" id="2.1.1.63"/>
    </reaction>
</comment>
<dbReference type="Proteomes" id="UP001432000">
    <property type="component" value="Chromosome"/>
</dbReference>
<dbReference type="PROSITE" id="PS00374">
    <property type="entry name" value="MGMT"/>
    <property type="match status" value="1"/>
</dbReference>
<evidence type="ECO:0000259" key="7">
    <source>
        <dbReference type="Pfam" id="PF01035"/>
    </source>
</evidence>
<evidence type="ECO:0000256" key="4">
    <source>
        <dbReference type="ARBA" id="ARBA00022763"/>
    </source>
</evidence>
<dbReference type="NCBIfam" id="TIGR00589">
    <property type="entry name" value="ogt"/>
    <property type="match status" value="1"/>
</dbReference>
<dbReference type="EMBL" id="CP147846">
    <property type="protein sequence ID" value="WXG67203.1"/>
    <property type="molecule type" value="Genomic_DNA"/>
</dbReference>
<keyword evidence="4" id="KW-0227">DNA damage</keyword>
<evidence type="ECO:0000256" key="3">
    <source>
        <dbReference type="ARBA" id="ARBA00022679"/>
    </source>
</evidence>
<evidence type="ECO:0000313" key="8">
    <source>
        <dbReference type="EMBL" id="WXG67203.1"/>
    </source>
</evidence>
<dbReference type="PANTHER" id="PTHR10815:SF5">
    <property type="entry name" value="METHYLATED-DNA--PROTEIN-CYSTEINE METHYLTRANSFERASE"/>
    <property type="match status" value="1"/>
</dbReference>
<keyword evidence="3 8" id="KW-0808">Transferase</keyword>